<evidence type="ECO:0000313" key="1">
    <source>
        <dbReference type="EMBL" id="PNH11981.1"/>
    </source>
</evidence>
<gene>
    <name evidence="1" type="ORF">TSOC_001132</name>
</gene>
<reference evidence="1 2" key="1">
    <citation type="journal article" date="2017" name="Mol. Biol. Evol.">
        <title>The 4-celled Tetrabaena socialis nuclear genome reveals the essential components for genetic control of cell number at the origin of multicellularity in the volvocine lineage.</title>
        <authorList>
            <person name="Featherston J."/>
            <person name="Arakaki Y."/>
            <person name="Hanschen E.R."/>
            <person name="Ferris P.J."/>
            <person name="Michod R.E."/>
            <person name="Olson B.J.S.C."/>
            <person name="Nozaki H."/>
            <person name="Durand P.M."/>
        </authorList>
    </citation>
    <scope>NUCLEOTIDE SEQUENCE [LARGE SCALE GENOMIC DNA]</scope>
    <source>
        <strain evidence="1 2">NIES-571</strain>
    </source>
</reference>
<organism evidence="1 2">
    <name type="scientific">Tetrabaena socialis</name>
    <dbReference type="NCBI Taxonomy" id="47790"/>
    <lineage>
        <taxon>Eukaryota</taxon>
        <taxon>Viridiplantae</taxon>
        <taxon>Chlorophyta</taxon>
        <taxon>core chlorophytes</taxon>
        <taxon>Chlorophyceae</taxon>
        <taxon>CS clade</taxon>
        <taxon>Chlamydomonadales</taxon>
        <taxon>Tetrabaenaceae</taxon>
        <taxon>Tetrabaena</taxon>
    </lineage>
</organism>
<sequence length="62" mass="6472">MTSIPGNTNVVDLTHVPGVADSCSEYVRLAQLAATNVPGSVEAERAFSTMSYIKNITNSATA</sequence>
<name>A0A2J8AHJ9_9CHLO</name>
<dbReference type="EMBL" id="PGGS01000017">
    <property type="protein sequence ID" value="PNH11981.1"/>
    <property type="molecule type" value="Genomic_DNA"/>
</dbReference>
<protein>
    <submittedName>
        <fullName evidence="1">Uncharacterized protein</fullName>
    </submittedName>
</protein>
<dbReference type="OrthoDB" id="545818at2759"/>
<keyword evidence="2" id="KW-1185">Reference proteome</keyword>
<proteinExistence type="predicted"/>
<evidence type="ECO:0000313" key="2">
    <source>
        <dbReference type="Proteomes" id="UP000236333"/>
    </source>
</evidence>
<comment type="caution">
    <text evidence="1">The sequence shown here is derived from an EMBL/GenBank/DDBJ whole genome shotgun (WGS) entry which is preliminary data.</text>
</comment>
<dbReference type="Proteomes" id="UP000236333">
    <property type="component" value="Unassembled WGS sequence"/>
</dbReference>
<accession>A0A2J8AHJ9</accession>
<dbReference type="AlphaFoldDB" id="A0A2J8AHJ9"/>